<dbReference type="InterPro" id="IPR050879">
    <property type="entry name" value="Acyltransferase_3"/>
</dbReference>
<feature type="transmembrane region" description="Helical" evidence="2">
    <location>
        <begin position="278"/>
        <end position="298"/>
    </location>
</feature>
<feature type="region of interest" description="Disordered" evidence="1">
    <location>
        <begin position="1"/>
        <end position="24"/>
    </location>
</feature>
<feature type="domain" description="SGNH" evidence="4">
    <location>
        <begin position="448"/>
        <end position="678"/>
    </location>
</feature>
<keyword evidence="2" id="KW-0812">Transmembrane</keyword>
<dbReference type="Pfam" id="PF01757">
    <property type="entry name" value="Acyl_transf_3"/>
    <property type="match status" value="1"/>
</dbReference>
<evidence type="ECO:0000256" key="1">
    <source>
        <dbReference type="SAM" id="MobiDB-lite"/>
    </source>
</evidence>
<dbReference type="Pfam" id="PF19040">
    <property type="entry name" value="SGNH"/>
    <property type="match status" value="1"/>
</dbReference>
<evidence type="ECO:0000256" key="2">
    <source>
        <dbReference type="SAM" id="Phobius"/>
    </source>
</evidence>
<feature type="transmembrane region" description="Helical" evidence="2">
    <location>
        <begin position="99"/>
        <end position="121"/>
    </location>
</feature>
<dbReference type="InterPro" id="IPR043968">
    <property type="entry name" value="SGNH"/>
</dbReference>
<evidence type="ECO:0000259" key="4">
    <source>
        <dbReference type="Pfam" id="PF19040"/>
    </source>
</evidence>
<feature type="transmembrane region" description="Helical" evidence="2">
    <location>
        <begin position="310"/>
        <end position="332"/>
    </location>
</feature>
<dbReference type="PANTHER" id="PTHR23028">
    <property type="entry name" value="ACETYLTRANSFERASE"/>
    <property type="match status" value="1"/>
</dbReference>
<gene>
    <name evidence="5" type="ORF">GCM10007147_15470</name>
</gene>
<feature type="compositionally biased region" description="Pro residues" evidence="1">
    <location>
        <begin position="1"/>
        <end position="11"/>
    </location>
</feature>
<feature type="domain" description="Acyltransferase 3" evidence="3">
    <location>
        <begin position="33"/>
        <end position="357"/>
    </location>
</feature>
<evidence type="ECO:0000259" key="3">
    <source>
        <dbReference type="Pfam" id="PF01757"/>
    </source>
</evidence>
<dbReference type="GO" id="GO:0009103">
    <property type="term" value="P:lipopolysaccharide biosynthetic process"/>
    <property type="evidence" value="ECO:0007669"/>
    <property type="project" value="TreeGrafter"/>
</dbReference>
<accession>A0A918XBF7</accession>
<dbReference type="RefSeq" id="WP_194956927.1">
    <property type="nucleotide sequence ID" value="NZ_BMXL01000005.1"/>
</dbReference>
<dbReference type="Proteomes" id="UP000654947">
    <property type="component" value="Unassembled WGS sequence"/>
</dbReference>
<name>A0A918XBF7_9ACTN</name>
<keyword evidence="6" id="KW-1185">Reference proteome</keyword>
<dbReference type="GO" id="GO:0016020">
    <property type="term" value="C:membrane"/>
    <property type="evidence" value="ECO:0007669"/>
    <property type="project" value="TreeGrafter"/>
</dbReference>
<dbReference type="AlphaFoldDB" id="A0A918XBF7"/>
<organism evidence="5 6">
    <name type="scientific">Nocardiopsis kunsanensis</name>
    <dbReference type="NCBI Taxonomy" id="141693"/>
    <lineage>
        <taxon>Bacteria</taxon>
        <taxon>Bacillati</taxon>
        <taxon>Actinomycetota</taxon>
        <taxon>Actinomycetes</taxon>
        <taxon>Streptosporangiales</taxon>
        <taxon>Nocardiopsidaceae</taxon>
        <taxon>Nocardiopsis</taxon>
    </lineage>
</organism>
<dbReference type="PANTHER" id="PTHR23028:SF53">
    <property type="entry name" value="ACYL_TRANSF_3 DOMAIN-CONTAINING PROTEIN"/>
    <property type="match status" value="1"/>
</dbReference>
<reference evidence="5 6" key="1">
    <citation type="journal article" date="2014" name="Int. J. Syst. Evol. Microbiol.">
        <title>Complete genome sequence of Corynebacterium casei LMG S-19264T (=DSM 44701T), isolated from a smear-ripened cheese.</title>
        <authorList>
            <consortium name="US DOE Joint Genome Institute (JGI-PGF)"/>
            <person name="Walter F."/>
            <person name="Albersmeier A."/>
            <person name="Kalinowski J."/>
            <person name="Ruckert C."/>
        </authorList>
    </citation>
    <scope>NUCLEOTIDE SEQUENCE [LARGE SCALE GENOMIC DNA]</scope>
    <source>
        <strain evidence="5 6">KCTC 19473</strain>
    </source>
</reference>
<evidence type="ECO:0000313" key="6">
    <source>
        <dbReference type="Proteomes" id="UP000654947"/>
    </source>
</evidence>
<comment type="caution">
    <text evidence="5">The sequence shown here is derived from an EMBL/GenBank/DDBJ whole genome shotgun (WGS) entry which is preliminary data.</text>
</comment>
<feature type="transmembrane region" description="Helical" evidence="2">
    <location>
        <begin position="196"/>
        <end position="215"/>
    </location>
</feature>
<keyword evidence="5" id="KW-0012">Acyltransferase</keyword>
<feature type="transmembrane region" description="Helical" evidence="2">
    <location>
        <begin position="377"/>
        <end position="397"/>
    </location>
</feature>
<dbReference type="GO" id="GO:0016747">
    <property type="term" value="F:acyltransferase activity, transferring groups other than amino-acyl groups"/>
    <property type="evidence" value="ECO:0007669"/>
    <property type="project" value="InterPro"/>
</dbReference>
<sequence length="686" mass="74590">MRPLFVRPPTPSTQNGRDHGASAARAERRFRPEVQGLRAVAVLLVLVYHLDPDLVPGGYVGVDVFFVISGFLITSLLYREAGEHGRISIARFYVRRVRRLLPASTVVLLVTGAVALVFLPITRLSEAAWQLIASAAYVENLYLAQQAVDYLASDAPPSPVQHFWSLAVEEQFYLVWPLLFMLWAGAVQRWRTTPRVLVAGLSVLSVVSLAHSVVHTAQNPAAAYFLPTTRAWELAVGGLVAVVLAHRALSPAARAPLVWAGLAAIGVSALAYDDATAFPGWTALLPVLGSAAVIAAGHTRTPLNTAPAQFFGDISYSLYLWHWPLIVFALTWSGSASLGLLEMVAVAAAAVLLSWLTKVWVEDPVRERGLIPGIRTAGVVALSGIVAVSAVGFASLARVQQFSSVPFDPRVHVGPAALSQGSASNGAELYPPLVEAEEDNPQLYEDDCQGQRRDVEPRTDCVYGDPDGEWTVLVVGDSHAAQWVPALDRVGDERGWRVVSLTKSACAFTAVPVRWNDGSDYEECEQWNAAVMEELAGMEPDVVFSSASRNVTPQDPGDDAAGVLADGLVRQWEEAARHTDRLVAMRDTPVTDRDVFECLEEHNDDLSQCSVPREVAFEDVDPQVQAARAMEDDVHLLDMSDLFCGDDRCAPVIGNVVVYRDYHHMTASYSQMLSEELAERIEQVTG</sequence>
<feature type="transmembrane region" description="Helical" evidence="2">
    <location>
        <begin position="56"/>
        <end position="78"/>
    </location>
</feature>
<feature type="transmembrane region" description="Helical" evidence="2">
    <location>
        <begin position="338"/>
        <end position="356"/>
    </location>
</feature>
<keyword evidence="5" id="KW-0808">Transferase</keyword>
<evidence type="ECO:0000313" key="5">
    <source>
        <dbReference type="EMBL" id="GHD21721.1"/>
    </source>
</evidence>
<proteinExistence type="predicted"/>
<feature type="transmembrane region" description="Helical" evidence="2">
    <location>
        <begin position="256"/>
        <end position="272"/>
    </location>
</feature>
<feature type="transmembrane region" description="Helical" evidence="2">
    <location>
        <begin position="163"/>
        <end position="184"/>
    </location>
</feature>
<protein>
    <submittedName>
        <fullName evidence="5">Acyltransferase</fullName>
    </submittedName>
</protein>
<feature type="transmembrane region" description="Helical" evidence="2">
    <location>
        <begin position="221"/>
        <end position="244"/>
    </location>
</feature>
<keyword evidence="2" id="KW-0472">Membrane</keyword>
<dbReference type="EMBL" id="BMXL01000005">
    <property type="protein sequence ID" value="GHD21721.1"/>
    <property type="molecule type" value="Genomic_DNA"/>
</dbReference>
<keyword evidence="2" id="KW-1133">Transmembrane helix</keyword>
<dbReference type="InterPro" id="IPR002656">
    <property type="entry name" value="Acyl_transf_3_dom"/>
</dbReference>